<name>A0ACA9LCH1_9GLOM</name>
<accession>A0ACA9LCH1</accession>
<proteinExistence type="predicted"/>
<sequence>VSDMSKSKVINAICSYFEFNSQRNTLLVLALTGSTATKIGRNTLYSVYEFGFGESFKNRYSLSRESL</sequence>
<reference evidence="1" key="1">
    <citation type="submission" date="2021-06" db="EMBL/GenBank/DDBJ databases">
        <authorList>
            <person name="Kallberg Y."/>
            <person name="Tangrot J."/>
            <person name="Rosling A."/>
        </authorList>
    </citation>
    <scope>NUCLEOTIDE SEQUENCE</scope>
    <source>
        <strain evidence="1">AU212A</strain>
    </source>
</reference>
<evidence type="ECO:0000313" key="2">
    <source>
        <dbReference type="Proteomes" id="UP000789860"/>
    </source>
</evidence>
<dbReference type="Proteomes" id="UP000789860">
    <property type="component" value="Unassembled WGS sequence"/>
</dbReference>
<gene>
    <name evidence="1" type="ORF">SCALOS_LOCUS4106</name>
</gene>
<dbReference type="EMBL" id="CAJVPM010005258">
    <property type="protein sequence ID" value="CAG8521966.1"/>
    <property type="molecule type" value="Genomic_DNA"/>
</dbReference>
<organism evidence="1 2">
    <name type="scientific">Scutellospora calospora</name>
    <dbReference type="NCBI Taxonomy" id="85575"/>
    <lineage>
        <taxon>Eukaryota</taxon>
        <taxon>Fungi</taxon>
        <taxon>Fungi incertae sedis</taxon>
        <taxon>Mucoromycota</taxon>
        <taxon>Glomeromycotina</taxon>
        <taxon>Glomeromycetes</taxon>
        <taxon>Diversisporales</taxon>
        <taxon>Gigasporaceae</taxon>
        <taxon>Scutellospora</taxon>
    </lineage>
</organism>
<keyword evidence="2" id="KW-1185">Reference proteome</keyword>
<comment type="caution">
    <text evidence="1">The sequence shown here is derived from an EMBL/GenBank/DDBJ whole genome shotgun (WGS) entry which is preliminary data.</text>
</comment>
<evidence type="ECO:0000313" key="1">
    <source>
        <dbReference type="EMBL" id="CAG8521966.1"/>
    </source>
</evidence>
<feature type="non-terminal residue" evidence="1">
    <location>
        <position position="1"/>
    </location>
</feature>
<protein>
    <submittedName>
        <fullName evidence="1">6803_t:CDS:1</fullName>
    </submittedName>
</protein>